<dbReference type="PROSITE" id="PS51078">
    <property type="entry name" value="ICLR_ED"/>
    <property type="match status" value="2"/>
</dbReference>
<dbReference type="Gene3D" id="1.10.10.10">
    <property type="entry name" value="Winged helix-like DNA-binding domain superfamily/Winged helix DNA-binding domain"/>
    <property type="match status" value="2"/>
</dbReference>
<feature type="domain" description="IclR-ED" evidence="10">
    <location>
        <begin position="531"/>
        <end position="715"/>
    </location>
</feature>
<evidence type="ECO:0000259" key="9">
    <source>
        <dbReference type="PROSITE" id="PS51077"/>
    </source>
</evidence>
<dbReference type="Gene3D" id="3.30.450.40">
    <property type="match status" value="2"/>
</dbReference>
<dbReference type="FunFam" id="1.10.10.10:FF:000056">
    <property type="entry name" value="IclR family transcriptional regulator"/>
    <property type="match status" value="1"/>
</dbReference>
<feature type="domain" description="HTH iclR-type" evidence="9">
    <location>
        <begin position="470"/>
        <end position="530"/>
    </location>
</feature>
<feature type="domain" description="HTH iclR-type" evidence="9">
    <location>
        <begin position="20"/>
        <end position="92"/>
    </location>
</feature>
<name>A0A437PYN9_9ACTN</name>
<protein>
    <recommendedName>
        <fullName evidence="7">Glycerol operon regulatory protein</fullName>
    </recommendedName>
</protein>
<dbReference type="InterPro" id="IPR012318">
    <property type="entry name" value="HTH_CRP"/>
</dbReference>
<evidence type="ECO:0000256" key="6">
    <source>
        <dbReference type="ARBA" id="ARBA00058938"/>
    </source>
</evidence>
<dbReference type="EMBL" id="RZYA01000003">
    <property type="protein sequence ID" value="RVU27369.1"/>
    <property type="molecule type" value="Genomic_DNA"/>
</dbReference>
<keyword evidence="2" id="KW-0805">Transcription regulation</keyword>
<feature type="domain" description="IclR-ED" evidence="10">
    <location>
        <begin position="81"/>
        <end position="272"/>
    </location>
</feature>
<dbReference type="GO" id="GO:0046278">
    <property type="term" value="P:3,4-dihydroxybenzoate metabolic process"/>
    <property type="evidence" value="ECO:0007669"/>
    <property type="project" value="InterPro"/>
</dbReference>
<keyword evidence="5" id="KW-0804">Transcription</keyword>
<evidence type="ECO:0000256" key="5">
    <source>
        <dbReference type="ARBA" id="ARBA00023163"/>
    </source>
</evidence>
<dbReference type="InterPro" id="IPR012794">
    <property type="entry name" value="PcaR_PcaU"/>
</dbReference>
<dbReference type="InterPro" id="IPR005471">
    <property type="entry name" value="Tscrpt_reg_IclR_N"/>
</dbReference>
<evidence type="ECO:0000256" key="3">
    <source>
        <dbReference type="ARBA" id="ARBA00023125"/>
    </source>
</evidence>
<dbReference type="SUPFAM" id="SSF55781">
    <property type="entry name" value="GAF domain-like"/>
    <property type="match status" value="2"/>
</dbReference>
<reference evidence="11 12" key="1">
    <citation type="submission" date="2019-01" db="EMBL/GenBank/DDBJ databases">
        <title>Genome sequences of Streptomyces and Rhizobium isolates collected from root and soil.</title>
        <authorList>
            <person name="Chhettri S."/>
            <person name="Sevigny J.L."/>
            <person name="Sen A."/>
            <person name="Ennis N."/>
            <person name="Tisa L."/>
        </authorList>
    </citation>
    <scope>NUCLEOTIDE SEQUENCE [LARGE SCALE GENOMIC DNA]</scope>
    <source>
        <strain evidence="11 12">San01</strain>
    </source>
</reference>
<organism evidence="11 12">
    <name type="scientific">Streptomyces antnestii</name>
    <dbReference type="NCBI Taxonomy" id="2494256"/>
    <lineage>
        <taxon>Bacteria</taxon>
        <taxon>Bacillati</taxon>
        <taxon>Actinomycetota</taxon>
        <taxon>Actinomycetes</taxon>
        <taxon>Kitasatosporales</taxon>
        <taxon>Streptomycetaceae</taxon>
        <taxon>Streptomyces</taxon>
    </lineage>
</organism>
<evidence type="ECO:0000259" key="10">
    <source>
        <dbReference type="PROSITE" id="PS51078"/>
    </source>
</evidence>
<gene>
    <name evidence="11" type="ORF">EOT10_09390</name>
</gene>
<keyword evidence="12" id="KW-1185">Reference proteome</keyword>
<feature type="region of interest" description="Disordered" evidence="8">
    <location>
        <begin position="175"/>
        <end position="194"/>
    </location>
</feature>
<dbReference type="PANTHER" id="PTHR30136">
    <property type="entry name" value="HELIX-TURN-HELIX TRANSCRIPTIONAL REGULATOR, ICLR FAMILY"/>
    <property type="match status" value="1"/>
</dbReference>
<evidence type="ECO:0000256" key="2">
    <source>
        <dbReference type="ARBA" id="ARBA00023015"/>
    </source>
</evidence>
<dbReference type="Proteomes" id="UP000283128">
    <property type="component" value="Unassembled WGS sequence"/>
</dbReference>
<comment type="function">
    <text evidence="6">May be an activator protein for the gylABX operon.</text>
</comment>
<dbReference type="InterPro" id="IPR050707">
    <property type="entry name" value="HTH_MetabolicPath_Reg"/>
</dbReference>
<dbReference type="SMART" id="SM00419">
    <property type="entry name" value="HTH_CRP"/>
    <property type="match status" value="2"/>
</dbReference>
<evidence type="ECO:0000256" key="7">
    <source>
        <dbReference type="ARBA" id="ARBA00070406"/>
    </source>
</evidence>
<dbReference type="InterPro" id="IPR036390">
    <property type="entry name" value="WH_DNA-bd_sf"/>
</dbReference>
<dbReference type="GO" id="GO:0045892">
    <property type="term" value="P:negative regulation of DNA-templated transcription"/>
    <property type="evidence" value="ECO:0007669"/>
    <property type="project" value="TreeGrafter"/>
</dbReference>
<dbReference type="GO" id="GO:0003677">
    <property type="term" value="F:DNA binding"/>
    <property type="evidence" value="ECO:0007669"/>
    <property type="project" value="UniProtKB-KW"/>
</dbReference>
<comment type="caution">
    <text evidence="11">The sequence shown here is derived from an EMBL/GenBank/DDBJ whole genome shotgun (WGS) entry which is preliminary data.</text>
</comment>
<dbReference type="RefSeq" id="WP_127827627.1">
    <property type="nucleotide sequence ID" value="NZ_RZYA01000003.1"/>
</dbReference>
<dbReference type="GO" id="GO:0003700">
    <property type="term" value="F:DNA-binding transcription factor activity"/>
    <property type="evidence" value="ECO:0007669"/>
    <property type="project" value="TreeGrafter"/>
</dbReference>
<dbReference type="NCBIfam" id="TIGR02431">
    <property type="entry name" value="pcaR_pcaU"/>
    <property type="match status" value="1"/>
</dbReference>
<dbReference type="Pfam" id="PF01614">
    <property type="entry name" value="IclR_C"/>
    <property type="match status" value="2"/>
</dbReference>
<proteinExistence type="predicted"/>
<dbReference type="GO" id="GO:0006071">
    <property type="term" value="P:glycerol metabolic process"/>
    <property type="evidence" value="ECO:0007669"/>
    <property type="project" value="UniProtKB-KW"/>
</dbReference>
<evidence type="ECO:0000256" key="8">
    <source>
        <dbReference type="SAM" id="MobiDB-lite"/>
    </source>
</evidence>
<keyword evidence="1" id="KW-0319">Glycerol metabolism</keyword>
<evidence type="ECO:0000313" key="12">
    <source>
        <dbReference type="Proteomes" id="UP000283128"/>
    </source>
</evidence>
<dbReference type="SMART" id="SM00346">
    <property type="entry name" value="HTH_ICLR"/>
    <property type="match status" value="2"/>
</dbReference>
<dbReference type="AlphaFoldDB" id="A0A437PYN9"/>
<dbReference type="GO" id="GO:0045893">
    <property type="term" value="P:positive regulation of DNA-templated transcription"/>
    <property type="evidence" value="ECO:0007669"/>
    <property type="project" value="InterPro"/>
</dbReference>
<keyword evidence="4" id="KW-0010">Activator</keyword>
<evidence type="ECO:0000313" key="11">
    <source>
        <dbReference type="EMBL" id="RVU27369.1"/>
    </source>
</evidence>
<dbReference type="PANTHER" id="PTHR30136:SF34">
    <property type="entry name" value="TRANSCRIPTIONAL REGULATOR"/>
    <property type="match status" value="1"/>
</dbReference>
<dbReference type="InterPro" id="IPR036388">
    <property type="entry name" value="WH-like_DNA-bd_sf"/>
</dbReference>
<dbReference type="PROSITE" id="PS51077">
    <property type="entry name" value="HTH_ICLR"/>
    <property type="match status" value="2"/>
</dbReference>
<dbReference type="OrthoDB" id="9807558at2"/>
<dbReference type="SUPFAM" id="SSF46785">
    <property type="entry name" value="Winged helix' DNA-binding domain"/>
    <property type="match status" value="2"/>
</dbReference>
<sequence length="725" mass="74256">MSTGPVPTPEPGAPAPAEAVAPLMRGIDVLRRLTDADGSLSLSELARATGLARSTVDRICATLAHMGCLRLDGRDATLAPPLMAVGNAYLGALRLPALLGPRADRLADELDESVSLAVADGDGIRFIHQATRRRAMSLSFRIGDLLPAERTAPGPLFAQAWDGAAWERWRARRAADPQDRGFPALPPRREAEREPFEERAARAGSAGWALDDQLIEPGLVALSVPVRDAEGEIVCVASVVSHTSRHTADSLHDEMLGRLRTAVAEMEEALRPAPTPDTTATATATATAEPPSAGRDAAGPDAAGRAAAGPDTAWADRAPARPDAAGPAAAEPPSAGPDAVGRAAAKPAAPRPDAAWTATADGAPAGPDAAGPDVAKPAAAGPDAAGPDVAGPDAAWAAAAGRTAAGPDAAGPAAARPAAPRPDAAWAATADRAPAGAEVPAAPSLAAPAAPALDAAWAAEAKQRLGRDFVESLARGLSVLTAFGPGRAELTLTDIAAATGLARATARRALITLEHLGYVTSRGRGFRLTPRVLALGFPPLSRLTLADIATPHIRALSKRLRDSVSLAVLDGDAIRYTARVATSHVMSVRISLGTRFPAFATSMGRVLLADLAPASRAAYLARADLTPLTPGTVTGADRLGPLLDDVRAQGYALVDGELEEGLRSVAVPVRDRAGRAVAAVNVATHSSRRDLAGCVDEVLPALRETAARIEADLHVAGRFARIPTA</sequence>
<dbReference type="Pfam" id="PF09339">
    <property type="entry name" value="HTH_IclR"/>
    <property type="match status" value="2"/>
</dbReference>
<evidence type="ECO:0000256" key="1">
    <source>
        <dbReference type="ARBA" id="ARBA00022798"/>
    </source>
</evidence>
<dbReference type="InterPro" id="IPR014757">
    <property type="entry name" value="Tscrpt_reg_IclR_C"/>
</dbReference>
<feature type="compositionally biased region" description="Low complexity" evidence="8">
    <location>
        <begin position="276"/>
        <end position="432"/>
    </location>
</feature>
<feature type="region of interest" description="Disordered" evidence="8">
    <location>
        <begin position="270"/>
        <end position="432"/>
    </location>
</feature>
<evidence type="ECO:0000256" key="4">
    <source>
        <dbReference type="ARBA" id="ARBA00023159"/>
    </source>
</evidence>
<dbReference type="InterPro" id="IPR029016">
    <property type="entry name" value="GAF-like_dom_sf"/>
</dbReference>
<keyword evidence="3" id="KW-0238">DNA-binding</keyword>
<accession>A0A437PYN9</accession>